<dbReference type="InterPro" id="IPR032806">
    <property type="entry name" value="YbfD_N"/>
</dbReference>
<dbReference type="KEGG" id="nfl:COO91_01101"/>
<evidence type="ECO:0000259" key="2">
    <source>
        <dbReference type="Pfam" id="PF13808"/>
    </source>
</evidence>
<reference evidence="3 4" key="1">
    <citation type="submission" date="2017-11" db="EMBL/GenBank/DDBJ databases">
        <title>Complete genome of a free-living desiccation-tolerant cyanobacterium and its photosynthetic adaptation to extreme terrestrial habitat.</title>
        <authorList>
            <person name="Shang J."/>
        </authorList>
    </citation>
    <scope>NUCLEOTIDE SEQUENCE [LARGE SCALE GENOMIC DNA]</scope>
    <source>
        <strain evidence="3 4">CCNUN1</strain>
    </source>
</reference>
<evidence type="ECO:0000313" key="4">
    <source>
        <dbReference type="Proteomes" id="UP000232003"/>
    </source>
</evidence>
<keyword evidence="4" id="KW-1185">Reference proteome</keyword>
<proteinExistence type="predicted"/>
<protein>
    <submittedName>
        <fullName evidence="3">Putative transposase YbfD/YdcC associated with H repeats</fullName>
    </submittedName>
</protein>
<dbReference type="AlphaFoldDB" id="A0A2K8SIF6"/>
<accession>A0A2K8SIF6</accession>
<dbReference type="PANTHER" id="PTHR30298:SF0">
    <property type="entry name" value="PROTEIN YBFL-RELATED"/>
    <property type="match status" value="1"/>
</dbReference>
<evidence type="ECO:0000313" key="3">
    <source>
        <dbReference type="EMBL" id="AUB35229.1"/>
    </source>
</evidence>
<organism evidence="3 4">
    <name type="scientific">Nostoc flagelliforme CCNUN1</name>
    <dbReference type="NCBI Taxonomy" id="2038116"/>
    <lineage>
        <taxon>Bacteria</taxon>
        <taxon>Bacillati</taxon>
        <taxon>Cyanobacteriota</taxon>
        <taxon>Cyanophyceae</taxon>
        <taxon>Nostocales</taxon>
        <taxon>Nostocaceae</taxon>
        <taxon>Nostoc</taxon>
    </lineage>
</organism>
<dbReference type="InterPro" id="IPR051698">
    <property type="entry name" value="Transposase_11-like"/>
</dbReference>
<dbReference type="Pfam" id="PF13808">
    <property type="entry name" value="DDE_Tnp_1_assoc"/>
    <property type="match status" value="1"/>
</dbReference>
<dbReference type="EMBL" id="CP024785">
    <property type="protein sequence ID" value="AUB35229.1"/>
    <property type="molecule type" value="Genomic_DNA"/>
</dbReference>
<gene>
    <name evidence="3" type="ORF">COO91_01101</name>
</gene>
<dbReference type="PANTHER" id="PTHR30298">
    <property type="entry name" value="H REPEAT-ASSOCIATED PREDICTED TRANSPOSASE"/>
    <property type="match status" value="1"/>
</dbReference>
<keyword evidence="1" id="KW-1133">Transmembrane helix</keyword>
<dbReference type="Proteomes" id="UP000232003">
    <property type="component" value="Chromosome"/>
</dbReference>
<keyword evidence="1" id="KW-0812">Transmembrane</keyword>
<name>A0A2K8SIF6_9NOSO</name>
<evidence type="ECO:0000256" key="1">
    <source>
        <dbReference type="SAM" id="Phobius"/>
    </source>
</evidence>
<keyword evidence="1" id="KW-0472">Membrane</keyword>
<sequence length="65" mass="7483">MKLKPKITIADHFWGIEDPRIDRTKRHNLIDIMTIAVCAVICGADGWTAIETYGCAKYEWLKTFL</sequence>
<feature type="transmembrane region" description="Helical" evidence="1">
    <location>
        <begin position="29"/>
        <end position="50"/>
    </location>
</feature>
<feature type="domain" description="H repeat-associated protein N-terminal" evidence="2">
    <location>
        <begin position="11"/>
        <end position="65"/>
    </location>
</feature>